<dbReference type="VEuPathDB" id="FungiDB:LCOR_06744.1"/>
<gene>
    <name evidence="1" type="ORF">LCOR_06744.1</name>
</gene>
<sequence length="177" mass="20282">MKRRVLHRAKLPTGVKRILCRSFTIAVADLTFTQSHHQPRRKKNSRGRPYDLLWLVVTLGESENGERDRETCTQGALHPGEQLCSIKEPTFHCKLVWHFIQVYHGMVDKPKIITASESILFEIVWSMRREIGDGIMYTKGKVDALDVGTVMGSKGSKRYRTWQTNAFLDQHDGMTIG</sequence>
<proteinExistence type="predicted"/>
<keyword evidence="2" id="KW-1185">Reference proteome</keyword>
<evidence type="ECO:0000313" key="1">
    <source>
        <dbReference type="EMBL" id="CDH55622.1"/>
    </source>
</evidence>
<dbReference type="EMBL" id="CBTN010000031">
    <property type="protein sequence ID" value="CDH55622.1"/>
    <property type="molecule type" value="Genomic_DNA"/>
</dbReference>
<name>A0A068S192_9FUNG</name>
<comment type="caution">
    <text evidence="1">The sequence shown here is derived from an EMBL/GenBank/DDBJ whole genome shotgun (WGS) entry which is preliminary data.</text>
</comment>
<accession>A0A068S192</accession>
<dbReference type="Proteomes" id="UP000027586">
    <property type="component" value="Unassembled WGS sequence"/>
</dbReference>
<protein>
    <submittedName>
        <fullName evidence="1">Uncharacterized protein</fullName>
    </submittedName>
</protein>
<reference evidence="1" key="1">
    <citation type="submission" date="2013-08" db="EMBL/GenBank/DDBJ databases">
        <title>Gene expansion shapes genome architecture in the human pathogen Lichtheimia corymbifera: an evolutionary genomics analysis in the ancient terrestrial Mucorales (Mucoromycotina).</title>
        <authorList>
            <person name="Schwartze V.U."/>
            <person name="Winter S."/>
            <person name="Shelest E."/>
            <person name="Marcet-Houben M."/>
            <person name="Horn F."/>
            <person name="Wehner S."/>
            <person name="Hoffmann K."/>
            <person name="Riege K."/>
            <person name="Sammeth M."/>
            <person name="Nowrousian M."/>
            <person name="Valiante V."/>
            <person name="Linde J."/>
            <person name="Jacobsen I.D."/>
            <person name="Marz M."/>
            <person name="Brakhage A.A."/>
            <person name="Gabaldon T."/>
            <person name="Bocker S."/>
            <person name="Voigt K."/>
        </authorList>
    </citation>
    <scope>NUCLEOTIDE SEQUENCE [LARGE SCALE GENOMIC DNA]</scope>
    <source>
        <strain evidence="1">FSU 9682</strain>
    </source>
</reference>
<dbReference type="AlphaFoldDB" id="A0A068S192"/>
<evidence type="ECO:0000313" key="2">
    <source>
        <dbReference type="Proteomes" id="UP000027586"/>
    </source>
</evidence>
<organism evidence="1 2">
    <name type="scientific">Lichtheimia corymbifera JMRC:FSU:9682</name>
    <dbReference type="NCBI Taxonomy" id="1263082"/>
    <lineage>
        <taxon>Eukaryota</taxon>
        <taxon>Fungi</taxon>
        <taxon>Fungi incertae sedis</taxon>
        <taxon>Mucoromycota</taxon>
        <taxon>Mucoromycotina</taxon>
        <taxon>Mucoromycetes</taxon>
        <taxon>Mucorales</taxon>
        <taxon>Lichtheimiaceae</taxon>
        <taxon>Lichtheimia</taxon>
    </lineage>
</organism>